<keyword evidence="2" id="KW-0812">Transmembrane</keyword>
<dbReference type="PANTHER" id="PTHR42861">
    <property type="entry name" value="CALCIUM-TRANSPORTING ATPASE"/>
    <property type="match status" value="1"/>
</dbReference>
<evidence type="ECO:0000256" key="2">
    <source>
        <dbReference type="SAM" id="Phobius"/>
    </source>
</evidence>
<protein>
    <submittedName>
        <fullName evidence="3">Uncharacterized protein</fullName>
    </submittedName>
</protein>
<sequence length="70" mass="7980">MVPSIIMTISKYRVKPSPTPDSWKLREIFATGVVLGNYLAIRTLIFFLVAHKTYFFSETIGVKSIRDSNN</sequence>
<evidence type="ECO:0000256" key="1">
    <source>
        <dbReference type="ARBA" id="ARBA00022842"/>
    </source>
</evidence>
<organism evidence="3 4">
    <name type="scientific">Brassica cretica</name>
    <name type="common">Mustard</name>
    <dbReference type="NCBI Taxonomy" id="69181"/>
    <lineage>
        <taxon>Eukaryota</taxon>
        <taxon>Viridiplantae</taxon>
        <taxon>Streptophyta</taxon>
        <taxon>Embryophyta</taxon>
        <taxon>Tracheophyta</taxon>
        <taxon>Spermatophyta</taxon>
        <taxon>Magnoliopsida</taxon>
        <taxon>eudicotyledons</taxon>
        <taxon>Gunneridae</taxon>
        <taxon>Pentapetalae</taxon>
        <taxon>rosids</taxon>
        <taxon>malvids</taxon>
        <taxon>Brassicales</taxon>
        <taxon>Brassicaceae</taxon>
        <taxon>Brassiceae</taxon>
        <taxon>Brassica</taxon>
    </lineage>
</organism>
<reference evidence="3 4" key="1">
    <citation type="journal article" date="2020" name="BMC Genomics">
        <title>Intraspecific diversification of the crop wild relative Brassica cretica Lam. using demographic model selection.</title>
        <authorList>
            <person name="Kioukis A."/>
            <person name="Michalopoulou V.A."/>
            <person name="Briers L."/>
            <person name="Pirintsos S."/>
            <person name="Studholme D.J."/>
            <person name="Pavlidis P."/>
            <person name="Sarris P.F."/>
        </authorList>
    </citation>
    <scope>NUCLEOTIDE SEQUENCE [LARGE SCALE GENOMIC DNA]</scope>
    <source>
        <strain evidence="4">cv. PFS-1207/04</strain>
    </source>
</reference>
<dbReference type="EMBL" id="QGKV02002055">
    <property type="protein sequence ID" value="KAF3497395.1"/>
    <property type="molecule type" value="Genomic_DNA"/>
</dbReference>
<dbReference type="Proteomes" id="UP000266723">
    <property type="component" value="Unassembled WGS sequence"/>
</dbReference>
<dbReference type="Gene3D" id="1.20.1110.10">
    <property type="entry name" value="Calcium-transporting ATPase, transmembrane domain"/>
    <property type="match status" value="1"/>
</dbReference>
<keyword evidence="4" id="KW-1185">Reference proteome</keyword>
<comment type="caution">
    <text evidence="3">The sequence shown here is derived from an EMBL/GenBank/DDBJ whole genome shotgun (WGS) entry which is preliminary data.</text>
</comment>
<feature type="transmembrane region" description="Helical" evidence="2">
    <location>
        <begin position="28"/>
        <end position="50"/>
    </location>
</feature>
<proteinExistence type="predicted"/>
<name>A0ABQ7AII1_BRACR</name>
<gene>
    <name evidence="3" type="ORF">DY000_02057120</name>
</gene>
<keyword evidence="1" id="KW-0460">Magnesium</keyword>
<evidence type="ECO:0000313" key="3">
    <source>
        <dbReference type="EMBL" id="KAF3497395.1"/>
    </source>
</evidence>
<keyword evidence="2" id="KW-1133">Transmembrane helix</keyword>
<keyword evidence="2" id="KW-0472">Membrane</keyword>
<accession>A0ABQ7AII1</accession>
<evidence type="ECO:0000313" key="4">
    <source>
        <dbReference type="Proteomes" id="UP000266723"/>
    </source>
</evidence>